<proteinExistence type="inferred from homology"/>
<dbReference type="RefSeq" id="WP_000938833.1">
    <property type="nucleotide sequence ID" value="NZ_CP087304.1"/>
</dbReference>
<protein>
    <submittedName>
        <fullName evidence="5">Serine acetyltransferase</fullName>
    </submittedName>
</protein>
<accession>A0A8B5UH83</accession>
<dbReference type="Gene3D" id="2.160.10.10">
    <property type="entry name" value="Hexapeptide repeat proteins"/>
    <property type="match status" value="1"/>
</dbReference>
<dbReference type="PROSITE" id="PS00101">
    <property type="entry name" value="HEXAPEP_TRANSFERASES"/>
    <property type="match status" value="1"/>
</dbReference>
<dbReference type="Proteomes" id="UP000315888">
    <property type="component" value="Unassembled WGS sequence"/>
</dbReference>
<keyword evidence="3" id="KW-0677">Repeat</keyword>
<dbReference type="InterPro" id="IPR001451">
    <property type="entry name" value="Hexapep"/>
</dbReference>
<dbReference type="InterPro" id="IPR045304">
    <property type="entry name" value="LbH_SAT"/>
</dbReference>
<dbReference type="CDD" id="cd03354">
    <property type="entry name" value="LbH_SAT"/>
    <property type="match status" value="1"/>
</dbReference>
<comment type="caution">
    <text evidence="5">The sequence shown here is derived from an EMBL/GenBank/DDBJ whole genome shotgun (WGS) entry which is preliminary data.</text>
</comment>
<evidence type="ECO:0000256" key="3">
    <source>
        <dbReference type="ARBA" id="ARBA00022737"/>
    </source>
</evidence>
<evidence type="ECO:0000256" key="4">
    <source>
        <dbReference type="ARBA" id="ARBA00023315"/>
    </source>
</evidence>
<keyword evidence="4" id="KW-0012">Acyltransferase</keyword>
<sequence length="176" mass="19553">MLQFIKSDLYRYYGKVSILLFFKCYFLNRGFNYTVWLRLASSKGFFSKFARIVLARKTFKTGIDINYKAKIGYGLYIGHGGPLIINGSAIIGNNCNFSQFTTIGSLSNNAAIIEDNVYIGPQVCILENVRIGTGAMIGAGSIVTKNVEKNKVVVGNPAKAIKDVNIDVINNKWIKY</sequence>
<dbReference type="Pfam" id="PF00132">
    <property type="entry name" value="Hexapep"/>
    <property type="match status" value="1"/>
</dbReference>
<dbReference type="AlphaFoldDB" id="A0A8B5UH83"/>
<comment type="similarity">
    <text evidence="1">Belongs to the transferase hexapeptide repeat family.</text>
</comment>
<organism evidence="5 6">
    <name type="scientific">Acinetobacter baumannii</name>
    <dbReference type="NCBI Taxonomy" id="470"/>
    <lineage>
        <taxon>Bacteria</taxon>
        <taxon>Pseudomonadati</taxon>
        <taxon>Pseudomonadota</taxon>
        <taxon>Gammaproteobacteria</taxon>
        <taxon>Moraxellales</taxon>
        <taxon>Moraxellaceae</taxon>
        <taxon>Acinetobacter</taxon>
        <taxon>Acinetobacter calcoaceticus/baumannii complex</taxon>
    </lineage>
</organism>
<keyword evidence="2 5" id="KW-0808">Transferase</keyword>
<dbReference type="InterPro" id="IPR011004">
    <property type="entry name" value="Trimer_LpxA-like_sf"/>
</dbReference>
<evidence type="ECO:0000256" key="1">
    <source>
        <dbReference type="ARBA" id="ARBA00007274"/>
    </source>
</evidence>
<name>A0A8B5UH83_ACIBA</name>
<evidence type="ECO:0000313" key="5">
    <source>
        <dbReference type="EMBL" id="TPU60943.1"/>
    </source>
</evidence>
<dbReference type="SUPFAM" id="SSF51161">
    <property type="entry name" value="Trimeric LpxA-like enzymes"/>
    <property type="match status" value="1"/>
</dbReference>
<gene>
    <name evidence="5" type="ORF">FJU42_17000</name>
</gene>
<dbReference type="InterPro" id="IPR018357">
    <property type="entry name" value="Hexapep_transf_CS"/>
</dbReference>
<reference evidence="5 6" key="1">
    <citation type="submission" date="2019-06" db="EMBL/GenBank/DDBJ databases">
        <title>A Diverse Panel of Clinical Acinetobacter baumannii for Research Use.</title>
        <authorList>
            <person name="Mcgann P."/>
            <person name="Snesrud E."/>
            <person name="Galac M.R."/>
        </authorList>
    </citation>
    <scope>NUCLEOTIDE SEQUENCE [LARGE SCALE GENOMIC DNA]</scope>
    <source>
        <strain evidence="5 6">MRSN14237</strain>
    </source>
</reference>
<dbReference type="PANTHER" id="PTHR42811">
    <property type="entry name" value="SERINE ACETYLTRANSFERASE"/>
    <property type="match status" value="1"/>
</dbReference>
<dbReference type="EMBL" id="VHGY01000054">
    <property type="protein sequence ID" value="TPU60943.1"/>
    <property type="molecule type" value="Genomic_DNA"/>
</dbReference>
<dbReference type="GO" id="GO:0016746">
    <property type="term" value="F:acyltransferase activity"/>
    <property type="evidence" value="ECO:0007669"/>
    <property type="project" value="UniProtKB-KW"/>
</dbReference>
<evidence type="ECO:0000313" key="6">
    <source>
        <dbReference type="Proteomes" id="UP000315888"/>
    </source>
</evidence>
<evidence type="ECO:0000256" key="2">
    <source>
        <dbReference type="ARBA" id="ARBA00022679"/>
    </source>
</evidence>